<dbReference type="InterPro" id="IPR008254">
    <property type="entry name" value="Flavodoxin/NO_synth"/>
</dbReference>
<dbReference type="PROSITE" id="PS00201">
    <property type="entry name" value="FLAVODOXIN"/>
    <property type="match status" value="1"/>
</dbReference>
<reference evidence="9" key="2">
    <citation type="submission" date="2021-04" db="EMBL/GenBank/DDBJ databases">
        <authorList>
            <person name="Gilroy R."/>
        </authorList>
    </citation>
    <scope>NUCLEOTIDE SEQUENCE</scope>
    <source>
        <strain evidence="9">CHK189-11263</strain>
    </source>
</reference>
<dbReference type="GO" id="GO:0009055">
    <property type="term" value="F:electron transfer activity"/>
    <property type="evidence" value="ECO:0007669"/>
    <property type="project" value="UniProtKB-UniRule"/>
</dbReference>
<keyword evidence="3 7" id="KW-0813">Transport</keyword>
<evidence type="ECO:0000256" key="3">
    <source>
        <dbReference type="ARBA" id="ARBA00022448"/>
    </source>
</evidence>
<dbReference type="GO" id="GO:0010181">
    <property type="term" value="F:FMN binding"/>
    <property type="evidence" value="ECO:0007669"/>
    <property type="project" value="UniProtKB-UniRule"/>
</dbReference>
<organism evidence="9 10">
    <name type="scientific">Candidatus Flavonifractor intestinipullorum</name>
    <dbReference type="NCBI Taxonomy" id="2838587"/>
    <lineage>
        <taxon>Bacteria</taxon>
        <taxon>Bacillati</taxon>
        <taxon>Bacillota</taxon>
        <taxon>Clostridia</taxon>
        <taxon>Eubacteriales</taxon>
        <taxon>Oscillospiraceae</taxon>
        <taxon>Flavonifractor</taxon>
    </lineage>
</organism>
<sequence>MMQLAVIYWSGSGNTERMAMAVAEGAKEAGAAVDLFSVSEVDAAKAAGYSALALGCPAMGAEVLEESEFEPFFAELEPKLGGKKLALFGSYGWGDGAWMRDWQERAEGAGANLCQDGLMAHETPDDDALAQCKALGAALAKS</sequence>
<keyword evidence="5 7" id="KW-0288">FMN</keyword>
<dbReference type="InterPro" id="IPR001226">
    <property type="entry name" value="Flavodoxin_CS"/>
</dbReference>
<keyword evidence="4 7" id="KW-0285">Flavoprotein</keyword>
<evidence type="ECO:0000256" key="6">
    <source>
        <dbReference type="ARBA" id="ARBA00022982"/>
    </source>
</evidence>
<keyword evidence="6 7" id="KW-0249">Electron transport</keyword>
<dbReference type="Pfam" id="PF00258">
    <property type="entry name" value="Flavodoxin_1"/>
    <property type="match status" value="1"/>
</dbReference>
<evidence type="ECO:0000256" key="4">
    <source>
        <dbReference type="ARBA" id="ARBA00022630"/>
    </source>
</evidence>
<comment type="cofactor">
    <cofactor evidence="1 7">
        <name>FMN</name>
        <dbReference type="ChEBI" id="CHEBI:58210"/>
    </cofactor>
</comment>
<evidence type="ECO:0000313" key="10">
    <source>
        <dbReference type="Proteomes" id="UP000824208"/>
    </source>
</evidence>
<dbReference type="SUPFAM" id="SSF52218">
    <property type="entry name" value="Flavoproteins"/>
    <property type="match status" value="1"/>
</dbReference>
<evidence type="ECO:0000256" key="1">
    <source>
        <dbReference type="ARBA" id="ARBA00001917"/>
    </source>
</evidence>
<reference evidence="9" key="1">
    <citation type="journal article" date="2021" name="PeerJ">
        <title>Extensive microbial diversity within the chicken gut microbiome revealed by metagenomics and culture.</title>
        <authorList>
            <person name="Gilroy R."/>
            <person name="Ravi A."/>
            <person name="Getino M."/>
            <person name="Pursley I."/>
            <person name="Horton D.L."/>
            <person name="Alikhan N.F."/>
            <person name="Baker D."/>
            <person name="Gharbi K."/>
            <person name="Hall N."/>
            <person name="Watson M."/>
            <person name="Adriaenssens E.M."/>
            <person name="Foster-Nyarko E."/>
            <person name="Jarju S."/>
            <person name="Secka A."/>
            <person name="Antonio M."/>
            <person name="Oren A."/>
            <person name="Chaudhuri R.R."/>
            <person name="La Ragione R."/>
            <person name="Hildebrand F."/>
            <person name="Pallen M.J."/>
        </authorList>
    </citation>
    <scope>NUCLEOTIDE SEQUENCE</scope>
    <source>
        <strain evidence="9">CHK189-11263</strain>
    </source>
</reference>
<evidence type="ECO:0000256" key="7">
    <source>
        <dbReference type="RuleBase" id="RU367037"/>
    </source>
</evidence>
<dbReference type="Gene3D" id="3.40.50.360">
    <property type="match status" value="1"/>
</dbReference>
<dbReference type="Proteomes" id="UP000824208">
    <property type="component" value="Unassembled WGS sequence"/>
</dbReference>
<dbReference type="EMBL" id="DWYC01000051">
    <property type="protein sequence ID" value="HJB56951.1"/>
    <property type="molecule type" value="Genomic_DNA"/>
</dbReference>
<dbReference type="PROSITE" id="PS50902">
    <property type="entry name" value="FLAVODOXIN_LIKE"/>
    <property type="match status" value="1"/>
</dbReference>
<name>A0A9D2MBH8_9FIRM</name>
<protein>
    <recommendedName>
        <fullName evidence="7">Flavodoxin</fullName>
    </recommendedName>
</protein>
<accession>A0A9D2MBH8</accession>
<dbReference type="NCBIfam" id="TIGR01753">
    <property type="entry name" value="flav_short"/>
    <property type="match status" value="1"/>
</dbReference>
<evidence type="ECO:0000256" key="5">
    <source>
        <dbReference type="ARBA" id="ARBA00022643"/>
    </source>
</evidence>
<comment type="function">
    <text evidence="7">Low-potential electron donor to a number of redox enzymes.</text>
</comment>
<dbReference type="GO" id="GO:0016651">
    <property type="term" value="F:oxidoreductase activity, acting on NAD(P)H"/>
    <property type="evidence" value="ECO:0007669"/>
    <property type="project" value="UniProtKB-ARBA"/>
</dbReference>
<evidence type="ECO:0000313" key="9">
    <source>
        <dbReference type="EMBL" id="HJB56951.1"/>
    </source>
</evidence>
<dbReference type="InterPro" id="IPR029039">
    <property type="entry name" value="Flavoprotein-like_sf"/>
</dbReference>
<evidence type="ECO:0000259" key="8">
    <source>
        <dbReference type="PROSITE" id="PS50902"/>
    </source>
</evidence>
<dbReference type="AlphaFoldDB" id="A0A9D2MBH8"/>
<dbReference type="PANTHER" id="PTHR43717">
    <property type="entry name" value="ANAEROBIC NITRIC OXIDE REDUCTASE FLAVORUBREDOXIN"/>
    <property type="match status" value="1"/>
</dbReference>
<evidence type="ECO:0000256" key="2">
    <source>
        <dbReference type="ARBA" id="ARBA00005267"/>
    </source>
</evidence>
<gene>
    <name evidence="9" type="ORF">H9714_05305</name>
</gene>
<comment type="similarity">
    <text evidence="2 7">Belongs to the flavodoxin family.</text>
</comment>
<dbReference type="PANTHER" id="PTHR43717:SF1">
    <property type="entry name" value="ANAEROBIC NITRIC OXIDE REDUCTASE FLAVORUBREDOXIN"/>
    <property type="match status" value="1"/>
</dbReference>
<proteinExistence type="inferred from homology"/>
<comment type="caution">
    <text evidence="9">The sequence shown here is derived from an EMBL/GenBank/DDBJ whole genome shotgun (WGS) entry which is preliminary data.</text>
</comment>
<dbReference type="InterPro" id="IPR010087">
    <property type="entry name" value="Flav_short"/>
</dbReference>
<feature type="domain" description="Flavodoxin-like" evidence="8">
    <location>
        <begin position="4"/>
        <end position="140"/>
    </location>
</feature>